<name>A0A450TBY7_9GAMM</name>
<evidence type="ECO:0000313" key="2">
    <source>
        <dbReference type="EMBL" id="VFJ63222.1"/>
    </source>
</evidence>
<dbReference type="EMBL" id="CAADEX010000122">
    <property type="protein sequence ID" value="VFJ63222.1"/>
    <property type="molecule type" value="Genomic_DNA"/>
</dbReference>
<keyword evidence="1" id="KW-0812">Transmembrane</keyword>
<accession>A0A450TBY7</accession>
<dbReference type="SUPFAM" id="SSF103247">
    <property type="entry name" value="TT1751-like"/>
    <property type="match status" value="1"/>
</dbReference>
<keyword evidence="1" id="KW-0472">Membrane</keyword>
<dbReference type="EMBL" id="CAADEY010000116">
    <property type="protein sequence ID" value="VFJ64320.1"/>
    <property type="molecule type" value="Genomic_DNA"/>
</dbReference>
<evidence type="ECO:0000256" key="1">
    <source>
        <dbReference type="SAM" id="Phobius"/>
    </source>
</evidence>
<gene>
    <name evidence="2" type="ORF">BECKDK2373B_GA0170837_11225</name>
    <name evidence="3" type="ORF">BECKDK2373C_GA0170839_111610</name>
</gene>
<reference evidence="3" key="1">
    <citation type="submission" date="2019-02" db="EMBL/GenBank/DDBJ databases">
        <authorList>
            <person name="Gruber-Vodicka R. H."/>
            <person name="Seah K. B. B."/>
        </authorList>
    </citation>
    <scope>NUCLEOTIDE SEQUENCE</scope>
    <source>
        <strain evidence="3">BECK_DK161</strain>
        <strain evidence="2">BECK_DK47</strain>
    </source>
</reference>
<organism evidence="3">
    <name type="scientific">Candidatus Kentrum sp. DK</name>
    <dbReference type="NCBI Taxonomy" id="2126562"/>
    <lineage>
        <taxon>Bacteria</taxon>
        <taxon>Pseudomonadati</taxon>
        <taxon>Pseudomonadota</taxon>
        <taxon>Gammaproteobacteria</taxon>
        <taxon>Candidatus Kentrum</taxon>
    </lineage>
</organism>
<evidence type="ECO:0008006" key="4">
    <source>
        <dbReference type="Google" id="ProtNLM"/>
    </source>
</evidence>
<proteinExistence type="predicted"/>
<feature type="transmembrane region" description="Helical" evidence="1">
    <location>
        <begin position="12"/>
        <end position="35"/>
    </location>
</feature>
<dbReference type="AlphaFoldDB" id="A0A450TBY7"/>
<keyword evidence="1" id="KW-1133">Transmembrane helix</keyword>
<dbReference type="InterPro" id="IPR035923">
    <property type="entry name" value="TT1751-like_sf"/>
</dbReference>
<evidence type="ECO:0000313" key="3">
    <source>
        <dbReference type="EMBL" id="VFJ64320.1"/>
    </source>
</evidence>
<protein>
    <recommendedName>
        <fullName evidence="4">DUF302 domain-containing protein</fullName>
    </recommendedName>
</protein>
<sequence length="193" mass="21045">MNVDSTNRRRGFGWLKTILAWVGGVGLLACVLLYVQGWVVARKFDPEAIRVMERFVGKGLEGGFTAASTIRIPLAEGVTAQDAAHAMGERAAAHGMGAVERLTLQEEDSLRLEIIAFLPPDIPPLLLGEDWALATHIPYRVVLYWDGVRGWLAAMDPGLFVHGLRSTDPELKSRMVLAKDRLLDIMAAGANGD</sequence>